<feature type="transmembrane region" description="Helical" evidence="2">
    <location>
        <begin position="904"/>
        <end position="924"/>
    </location>
</feature>
<keyword evidence="4" id="KW-1185">Reference proteome</keyword>
<keyword evidence="2" id="KW-0812">Transmembrane</keyword>
<name>M2QME9_CERS8</name>
<feature type="compositionally biased region" description="Polar residues" evidence="1">
    <location>
        <begin position="962"/>
        <end position="986"/>
    </location>
</feature>
<evidence type="ECO:0000256" key="1">
    <source>
        <dbReference type="SAM" id="MobiDB-lite"/>
    </source>
</evidence>
<feature type="compositionally biased region" description="Basic and acidic residues" evidence="1">
    <location>
        <begin position="988"/>
        <end position="998"/>
    </location>
</feature>
<feature type="region of interest" description="Disordered" evidence="1">
    <location>
        <begin position="603"/>
        <end position="634"/>
    </location>
</feature>
<feature type="compositionally biased region" description="Polar residues" evidence="1">
    <location>
        <begin position="425"/>
        <end position="443"/>
    </location>
</feature>
<evidence type="ECO:0000313" key="3">
    <source>
        <dbReference type="EMBL" id="EMD38223.1"/>
    </source>
</evidence>
<feature type="region of interest" description="Disordered" evidence="1">
    <location>
        <begin position="506"/>
        <end position="533"/>
    </location>
</feature>
<proteinExistence type="predicted"/>
<gene>
    <name evidence="3" type="ORF">CERSUDRAFT_113378</name>
</gene>
<feature type="region of interest" description="Disordered" evidence="1">
    <location>
        <begin position="418"/>
        <end position="472"/>
    </location>
</feature>
<feature type="compositionally biased region" description="Low complexity" evidence="1">
    <location>
        <begin position="515"/>
        <end position="533"/>
    </location>
</feature>
<dbReference type="AlphaFoldDB" id="M2QME9"/>
<keyword evidence="2" id="KW-1133">Transmembrane helix</keyword>
<accession>M2QME9</accession>
<organism evidence="3 4">
    <name type="scientific">Ceriporiopsis subvermispora (strain B)</name>
    <name type="common">White-rot fungus</name>
    <name type="synonym">Gelatoporia subvermispora</name>
    <dbReference type="NCBI Taxonomy" id="914234"/>
    <lineage>
        <taxon>Eukaryota</taxon>
        <taxon>Fungi</taxon>
        <taxon>Dikarya</taxon>
        <taxon>Basidiomycota</taxon>
        <taxon>Agaricomycotina</taxon>
        <taxon>Agaricomycetes</taxon>
        <taxon>Polyporales</taxon>
        <taxon>Gelatoporiaceae</taxon>
        <taxon>Gelatoporia</taxon>
    </lineage>
</organism>
<dbReference type="HOGENOM" id="CLU_002241_0_0_1"/>
<sequence length="1106" mass="120078">MYLKISIPLDSVTPGATIPLFPEDNLRIQKAQVHPLDESSVPYDFAFVDSPLLVKAVRALNLPARTSQSFPYRSDPTSSSTGDGYVLDERYTGHISVTRYQVSYVLPKEFPRRDAETRRRRTSPTAQFMAGIEIFVPFLSRPPLAPFLLSIPVPRCLSNYVKLRIFHPQTSSMTSSLASLSSTDEDIGSWDLTSDPHVTRSATSRVSRNSSYVAFADDESSDASPSAGSSEGCILEGTFPSAERIRVRWAMPLKAGQTPQTSDGRRRVGIKEVQGDMRCTVLGEVGGNGRRGGNKGLLMKLDYTATCKGVWFPGVATLLGLDVGLDPGDCDVSWAGGAQPVWMVTGGGAFTGFAVAGQSQPVSRQSSAEGPPIYVLPSSPDARGATLDSRSMSHYDAYSTGTSPSLLRAPLPAQNVEDYSFEGSPVSTPTELSSMASLAQPSGSEPEHRGRSRASSTNSRYPDTDTDVEEMYPPKTPLTVHLNMNELLPPPKNAFTFNVSGTVVVTPRIPPRPPSRSGRMSSRYDASSPSESEADPALITLPKFRVGFTDAEKISTTIRNEAEGKDVEVHGANSGIRTKQMSKTLVMYGKHVVCDSQELQVTLRPARSTSSPTPKRHRRERSTDSVRSRMLSPEAAHSDFSALRNVSMMSTRILPMRDGPLMIPSVSATVVPLTTDSTAFRSGYAVTLRLPAPSEADMDWLEFGLALPNASTSVTSSALSDPRGVGARPGPPTVDIASVSVEGVPKRFELTAAAKHEHSATVPFDETSTKEWVSWVRVYIGDAGGGKVEVVYLVQGANEQKSSNKPKTVVERFSGDPIPFDVLLPTFQLRVGQIEVNVDLPSGFRVGACKTNLLHQHITTQGRKLLHYAMPEFFYPRVSMSILPEGSDPWRVLQQWHRLRSTQGMVIVALVVFALAMVLQLRAVNAELYRTKQSLVVPPVTANIPTSEFSETLASTPVLPTESASSSLQTTRSAGESTTDASTPLPDNSRKQHRERETTFTATTISTTVTPSSRPSNAPRPSPSPPQSQPLDPTATTIIPKTSATSDPASRLIIFHRFTLPNGSPWEMTQEMLTETAKAAVDPLMKGIGAFWYLCRRAIYYPLDPP</sequence>
<feature type="compositionally biased region" description="Low complexity" evidence="1">
    <location>
        <begin position="999"/>
        <end position="1017"/>
    </location>
</feature>
<dbReference type="EMBL" id="KB445795">
    <property type="protein sequence ID" value="EMD38223.1"/>
    <property type="molecule type" value="Genomic_DNA"/>
</dbReference>
<protein>
    <submittedName>
        <fullName evidence="3">Uncharacterized protein</fullName>
    </submittedName>
</protein>
<dbReference type="Proteomes" id="UP000016930">
    <property type="component" value="Unassembled WGS sequence"/>
</dbReference>
<evidence type="ECO:0000256" key="2">
    <source>
        <dbReference type="SAM" id="Phobius"/>
    </source>
</evidence>
<feature type="region of interest" description="Disordered" evidence="1">
    <location>
        <begin position="361"/>
        <end position="387"/>
    </location>
</feature>
<dbReference type="OrthoDB" id="3210731at2759"/>
<keyword evidence="2" id="KW-0472">Membrane</keyword>
<feature type="compositionally biased region" description="Polar residues" evidence="1">
    <location>
        <begin position="1034"/>
        <end position="1045"/>
    </location>
</feature>
<feature type="compositionally biased region" description="Pro residues" evidence="1">
    <location>
        <begin position="1018"/>
        <end position="1028"/>
    </location>
</feature>
<reference evidence="3 4" key="1">
    <citation type="journal article" date="2012" name="Proc. Natl. Acad. Sci. U.S.A.">
        <title>Comparative genomics of Ceriporiopsis subvermispora and Phanerochaete chrysosporium provide insight into selective ligninolysis.</title>
        <authorList>
            <person name="Fernandez-Fueyo E."/>
            <person name="Ruiz-Duenas F.J."/>
            <person name="Ferreira P."/>
            <person name="Floudas D."/>
            <person name="Hibbett D.S."/>
            <person name="Canessa P."/>
            <person name="Larrondo L.F."/>
            <person name="James T.Y."/>
            <person name="Seelenfreund D."/>
            <person name="Lobos S."/>
            <person name="Polanco R."/>
            <person name="Tello M."/>
            <person name="Honda Y."/>
            <person name="Watanabe T."/>
            <person name="Watanabe T."/>
            <person name="Ryu J.S."/>
            <person name="Kubicek C.P."/>
            <person name="Schmoll M."/>
            <person name="Gaskell J."/>
            <person name="Hammel K.E."/>
            <person name="St John F.J."/>
            <person name="Vanden Wymelenberg A."/>
            <person name="Sabat G."/>
            <person name="Splinter BonDurant S."/>
            <person name="Syed K."/>
            <person name="Yadav J.S."/>
            <person name="Doddapaneni H."/>
            <person name="Subramanian V."/>
            <person name="Lavin J.L."/>
            <person name="Oguiza J.A."/>
            <person name="Perez G."/>
            <person name="Pisabarro A.G."/>
            <person name="Ramirez L."/>
            <person name="Santoyo F."/>
            <person name="Master E."/>
            <person name="Coutinho P.M."/>
            <person name="Henrissat B."/>
            <person name="Lombard V."/>
            <person name="Magnuson J.K."/>
            <person name="Kuees U."/>
            <person name="Hori C."/>
            <person name="Igarashi K."/>
            <person name="Samejima M."/>
            <person name="Held B.W."/>
            <person name="Barry K.W."/>
            <person name="LaButti K.M."/>
            <person name="Lapidus A."/>
            <person name="Lindquist E.A."/>
            <person name="Lucas S.M."/>
            <person name="Riley R."/>
            <person name="Salamov A.A."/>
            <person name="Hoffmeister D."/>
            <person name="Schwenk D."/>
            <person name="Hadar Y."/>
            <person name="Yarden O."/>
            <person name="de Vries R.P."/>
            <person name="Wiebenga A."/>
            <person name="Stenlid J."/>
            <person name="Eastwood D."/>
            <person name="Grigoriev I.V."/>
            <person name="Berka R.M."/>
            <person name="Blanchette R.A."/>
            <person name="Kersten P."/>
            <person name="Martinez A.T."/>
            <person name="Vicuna R."/>
            <person name="Cullen D."/>
        </authorList>
    </citation>
    <scope>NUCLEOTIDE SEQUENCE [LARGE SCALE GENOMIC DNA]</scope>
    <source>
        <strain evidence="3 4">B</strain>
    </source>
</reference>
<dbReference type="STRING" id="914234.M2QME9"/>
<feature type="region of interest" description="Disordered" evidence="1">
    <location>
        <begin position="952"/>
        <end position="1045"/>
    </location>
</feature>
<evidence type="ECO:0000313" key="4">
    <source>
        <dbReference type="Proteomes" id="UP000016930"/>
    </source>
</evidence>